<feature type="transmembrane region" description="Helical" evidence="8">
    <location>
        <begin position="92"/>
        <end position="114"/>
    </location>
</feature>
<dbReference type="AlphaFoldDB" id="A0A076LG61"/>
<dbReference type="GO" id="GO:0015105">
    <property type="term" value="F:arsenite transmembrane transporter activity"/>
    <property type="evidence" value="ECO:0007669"/>
    <property type="project" value="TreeGrafter"/>
</dbReference>
<dbReference type="InterPro" id="IPR038770">
    <property type="entry name" value="Na+/solute_symporter_sf"/>
</dbReference>
<keyword evidence="7 8" id="KW-0472">Membrane</keyword>
<keyword evidence="5 8" id="KW-0812">Transmembrane</keyword>
<comment type="similarity">
    <text evidence="2">Belongs to the arsenical resistance-3 (ACR3) (TC 2.A.59) family.</text>
</comment>
<keyword evidence="4" id="KW-1003">Cell membrane</keyword>
<feature type="transmembrane region" description="Helical" evidence="8">
    <location>
        <begin position="217"/>
        <end position="240"/>
    </location>
</feature>
<feature type="transmembrane region" description="Helical" evidence="8">
    <location>
        <begin position="35"/>
        <end position="53"/>
    </location>
</feature>
<dbReference type="KEGG" id="ete:ETEE_0635"/>
<dbReference type="GO" id="GO:0005886">
    <property type="term" value="C:plasma membrane"/>
    <property type="evidence" value="ECO:0007669"/>
    <property type="project" value="UniProtKB-SubCell"/>
</dbReference>
<feature type="transmembrane region" description="Helical" evidence="8">
    <location>
        <begin position="120"/>
        <end position="138"/>
    </location>
</feature>
<dbReference type="GO" id="GO:0015104">
    <property type="term" value="F:antimonite transmembrane transporter activity"/>
    <property type="evidence" value="ECO:0007669"/>
    <property type="project" value="TreeGrafter"/>
</dbReference>
<dbReference type="Pfam" id="PF01758">
    <property type="entry name" value="SBF"/>
    <property type="match status" value="1"/>
</dbReference>
<protein>
    <submittedName>
        <fullName evidence="9">Arsenical-resistance protein ACR3</fullName>
    </submittedName>
</protein>
<evidence type="ECO:0000256" key="2">
    <source>
        <dbReference type="ARBA" id="ARBA00010110"/>
    </source>
</evidence>
<accession>A0A076LG61</accession>
<name>A0A076LG61_9GAMM</name>
<organism evidence="9 10">
    <name type="scientific">Edwardsiella anguillarum ET080813</name>
    <dbReference type="NCBI Taxonomy" id="667120"/>
    <lineage>
        <taxon>Bacteria</taxon>
        <taxon>Pseudomonadati</taxon>
        <taxon>Pseudomonadota</taxon>
        <taxon>Gammaproteobacteria</taxon>
        <taxon>Enterobacterales</taxon>
        <taxon>Hafniaceae</taxon>
        <taxon>Edwardsiella</taxon>
    </lineage>
</organism>
<keyword evidence="3" id="KW-0813">Transport</keyword>
<comment type="subcellular location">
    <subcellularLocation>
        <location evidence="1">Cell membrane</location>
        <topology evidence="1">Multi-pass membrane protein</topology>
    </subcellularLocation>
</comment>
<reference evidence="9 10" key="1">
    <citation type="journal article" date="2012" name="PLoS ONE">
        <title>Edwardsiella comparative phylogenomics reveal the new intra/inter-species taxonomic relationships, virulence evolution and niche adaptation mechanisms.</title>
        <authorList>
            <person name="Yang M."/>
            <person name="Lv Y."/>
            <person name="Xiao J."/>
            <person name="Wu H."/>
            <person name="Zheng H."/>
            <person name="Liu Q."/>
            <person name="Zhang Y."/>
            <person name="Wang Q."/>
        </authorList>
    </citation>
    <scope>NUCLEOTIDE SEQUENCE [LARGE SCALE GENOMIC DNA]</scope>
    <source>
        <strain evidence="10">080813</strain>
    </source>
</reference>
<feature type="transmembrane region" description="Helical" evidence="8">
    <location>
        <begin position="59"/>
        <end position="80"/>
    </location>
</feature>
<evidence type="ECO:0000256" key="8">
    <source>
        <dbReference type="SAM" id="Phobius"/>
    </source>
</evidence>
<feature type="transmembrane region" description="Helical" evidence="8">
    <location>
        <begin position="150"/>
        <end position="174"/>
    </location>
</feature>
<evidence type="ECO:0000256" key="7">
    <source>
        <dbReference type="ARBA" id="ARBA00023136"/>
    </source>
</evidence>
<sequence>MFCPAFSRYDACPDALTTKHDIMNAMRDWLEQRQITLYFSVILLAALLAYSVPAAGERLSAAMTPALALMLYATFLQMPLAELRRALHHPRFLLPLFLTQFLLIPALVALLLPFLPHDPLLRLGVLLVLLSPCIDYVVTFAQLGRADARLLLAATPLLLLAQALLLPLYLRLFLGEQAADVIRPAPFIEAFIGLIVLPLGLAALTQRVCRRGRGGQAIAGGLSLLPVPATALVLGIVVAATLPPLRDTISRVWPVIPLYLIFAVVAPLIGWAVARLCRLEAPAGRALAFSAATRNSLVVLPLALAVPGATPLLPAVIVAQTIVELASELMYIRLIPRLGARDKEAGRAS</sequence>
<dbReference type="Gene3D" id="1.20.1530.20">
    <property type="match status" value="1"/>
</dbReference>
<evidence type="ECO:0000256" key="5">
    <source>
        <dbReference type="ARBA" id="ARBA00022692"/>
    </source>
</evidence>
<evidence type="ECO:0000256" key="6">
    <source>
        <dbReference type="ARBA" id="ARBA00022989"/>
    </source>
</evidence>
<dbReference type="HOGENOM" id="CLU_022869_1_1_6"/>
<dbReference type="PANTHER" id="PTHR43057:SF1">
    <property type="entry name" value="ARSENICAL-RESISTANCE PROTEIN 3"/>
    <property type="match status" value="1"/>
</dbReference>
<gene>
    <name evidence="9" type="ORF">ETEE_0635</name>
</gene>
<proteinExistence type="inferred from homology"/>
<feature type="transmembrane region" description="Helical" evidence="8">
    <location>
        <begin position="252"/>
        <end position="274"/>
    </location>
</feature>
<dbReference type="Proteomes" id="UP000028681">
    <property type="component" value="Chromosome"/>
</dbReference>
<dbReference type="InterPro" id="IPR002657">
    <property type="entry name" value="BilAc:Na_symport/Acr3"/>
</dbReference>
<keyword evidence="6 8" id="KW-1133">Transmembrane helix</keyword>
<dbReference type="PANTHER" id="PTHR43057">
    <property type="entry name" value="ARSENITE EFFLUX TRANSPORTER"/>
    <property type="match status" value="1"/>
</dbReference>
<evidence type="ECO:0000256" key="1">
    <source>
        <dbReference type="ARBA" id="ARBA00004651"/>
    </source>
</evidence>
<dbReference type="GO" id="GO:0015297">
    <property type="term" value="F:antiporter activity"/>
    <property type="evidence" value="ECO:0007669"/>
    <property type="project" value="InterPro"/>
</dbReference>
<feature type="transmembrane region" description="Helical" evidence="8">
    <location>
        <begin position="186"/>
        <end position="205"/>
    </location>
</feature>
<dbReference type="InterPro" id="IPR004706">
    <property type="entry name" value="Arsenical-R_Acr3"/>
</dbReference>
<dbReference type="EMBL" id="CP006664">
    <property type="protein sequence ID" value="AIJ07106.1"/>
    <property type="molecule type" value="Genomic_DNA"/>
</dbReference>
<evidence type="ECO:0000256" key="3">
    <source>
        <dbReference type="ARBA" id="ARBA00022448"/>
    </source>
</evidence>
<evidence type="ECO:0000313" key="10">
    <source>
        <dbReference type="Proteomes" id="UP000028681"/>
    </source>
</evidence>
<evidence type="ECO:0000256" key="4">
    <source>
        <dbReference type="ARBA" id="ARBA00022475"/>
    </source>
</evidence>
<evidence type="ECO:0000313" key="9">
    <source>
        <dbReference type="EMBL" id="AIJ07106.1"/>
    </source>
</evidence>